<evidence type="ECO:0000313" key="3">
    <source>
        <dbReference type="Proteomes" id="UP001066276"/>
    </source>
</evidence>
<reference evidence="2" key="1">
    <citation type="journal article" date="2022" name="bioRxiv">
        <title>Sequencing and chromosome-scale assembly of the giantPleurodeles waltlgenome.</title>
        <authorList>
            <person name="Brown T."/>
            <person name="Elewa A."/>
            <person name="Iarovenko S."/>
            <person name="Subramanian E."/>
            <person name="Araus A.J."/>
            <person name="Petzold A."/>
            <person name="Susuki M."/>
            <person name="Suzuki K.-i.T."/>
            <person name="Hayashi T."/>
            <person name="Toyoda A."/>
            <person name="Oliveira C."/>
            <person name="Osipova E."/>
            <person name="Leigh N.D."/>
            <person name="Simon A."/>
            <person name="Yun M.H."/>
        </authorList>
    </citation>
    <scope>NUCLEOTIDE SEQUENCE</scope>
    <source>
        <strain evidence="2">20211129_DDA</strain>
        <tissue evidence="2">Liver</tissue>
    </source>
</reference>
<dbReference type="EMBL" id="JANPWB010000007">
    <property type="protein sequence ID" value="KAJ1169639.1"/>
    <property type="molecule type" value="Genomic_DNA"/>
</dbReference>
<dbReference type="Proteomes" id="UP001066276">
    <property type="component" value="Chromosome 4_1"/>
</dbReference>
<accession>A0AAV7SZH6</accession>
<organism evidence="2 3">
    <name type="scientific">Pleurodeles waltl</name>
    <name type="common">Iberian ribbed newt</name>
    <dbReference type="NCBI Taxonomy" id="8319"/>
    <lineage>
        <taxon>Eukaryota</taxon>
        <taxon>Metazoa</taxon>
        <taxon>Chordata</taxon>
        <taxon>Craniata</taxon>
        <taxon>Vertebrata</taxon>
        <taxon>Euteleostomi</taxon>
        <taxon>Amphibia</taxon>
        <taxon>Batrachia</taxon>
        <taxon>Caudata</taxon>
        <taxon>Salamandroidea</taxon>
        <taxon>Salamandridae</taxon>
        <taxon>Pleurodelinae</taxon>
        <taxon>Pleurodeles</taxon>
    </lineage>
</organism>
<feature type="region of interest" description="Disordered" evidence="1">
    <location>
        <begin position="78"/>
        <end position="153"/>
    </location>
</feature>
<proteinExistence type="predicted"/>
<protein>
    <submittedName>
        <fullName evidence="2">Uncharacterized protein</fullName>
    </submittedName>
</protein>
<evidence type="ECO:0000313" key="2">
    <source>
        <dbReference type="EMBL" id="KAJ1169639.1"/>
    </source>
</evidence>
<name>A0AAV7SZH6_PLEWA</name>
<evidence type="ECO:0000256" key="1">
    <source>
        <dbReference type="SAM" id="MobiDB-lite"/>
    </source>
</evidence>
<dbReference type="AlphaFoldDB" id="A0AAV7SZH6"/>
<comment type="caution">
    <text evidence="2">The sequence shown here is derived from an EMBL/GenBank/DDBJ whole genome shotgun (WGS) entry which is preliminary data.</text>
</comment>
<keyword evidence="3" id="KW-1185">Reference proteome</keyword>
<sequence length="213" mass="24454">MRRKDHCRSLNRRWKLPNPTRDRASFDLMAQYESWTNNYLFVGCCLGPTADEKRQKQGPEGLGPQSAWWTVGRCSQVSPEGSRAAAGPSEGKPRVQSPARLRYQARGERGVRDPDGGEGTLKCPSRQVKGRKEPREGRRRARPNRSAQRHEQCWHRDGSRELTWNIRHTLTSVRAGTEDDSAFREWAGDLEQRRIRQCIAKSQGHWEKPPTIV</sequence>
<feature type="compositionally biased region" description="Basic and acidic residues" evidence="1">
    <location>
        <begin position="105"/>
        <end position="115"/>
    </location>
</feature>
<gene>
    <name evidence="2" type="ORF">NDU88_001530</name>
</gene>